<dbReference type="InterPro" id="IPR006311">
    <property type="entry name" value="TAT_signal"/>
</dbReference>
<evidence type="ECO:0000259" key="1">
    <source>
        <dbReference type="SMART" id="SM01008"/>
    </source>
</evidence>
<dbReference type="InterPro" id="IPR046867">
    <property type="entry name" value="AldOxase/xan_DH_MoCoBD2"/>
</dbReference>
<dbReference type="EMBL" id="JAQQKX010000016">
    <property type="protein sequence ID" value="MDC7684871.1"/>
    <property type="molecule type" value="Genomic_DNA"/>
</dbReference>
<dbReference type="SUPFAM" id="SSF56003">
    <property type="entry name" value="Molybdenum cofactor-binding domain"/>
    <property type="match status" value="2"/>
</dbReference>
<dbReference type="Pfam" id="PF02738">
    <property type="entry name" value="MoCoBD_1"/>
    <property type="match status" value="1"/>
</dbReference>
<dbReference type="InterPro" id="IPR000674">
    <property type="entry name" value="Ald_Oxase/Xan_DH_a/b"/>
</dbReference>
<dbReference type="RefSeq" id="WP_272749344.1">
    <property type="nucleotide sequence ID" value="NZ_JAQQKX010000016.1"/>
</dbReference>
<dbReference type="SMART" id="SM01008">
    <property type="entry name" value="Ald_Xan_dh_C"/>
    <property type="match status" value="1"/>
</dbReference>
<dbReference type="Proteomes" id="UP001214854">
    <property type="component" value="Unassembled WGS sequence"/>
</dbReference>
<keyword evidence="3" id="KW-1185">Reference proteome</keyword>
<dbReference type="InterPro" id="IPR052516">
    <property type="entry name" value="N-heterocyclic_Hydroxylase"/>
</dbReference>
<evidence type="ECO:0000313" key="2">
    <source>
        <dbReference type="EMBL" id="MDC7684871.1"/>
    </source>
</evidence>
<name>A0ABT5HXR6_9CAUL</name>
<dbReference type="Pfam" id="PF20256">
    <property type="entry name" value="MoCoBD_2"/>
    <property type="match status" value="2"/>
</dbReference>
<dbReference type="InterPro" id="IPR012368">
    <property type="entry name" value="OxRdtase_Mopterin-bd_su_IorB"/>
</dbReference>
<evidence type="ECO:0000313" key="3">
    <source>
        <dbReference type="Proteomes" id="UP001214854"/>
    </source>
</evidence>
<gene>
    <name evidence="2" type="ORF">PQU92_16420</name>
</gene>
<protein>
    <submittedName>
        <fullName evidence="2">Molybdopterin-dependent oxidoreductase</fullName>
    </submittedName>
</protein>
<feature type="domain" description="Aldehyde oxidase/xanthine dehydrogenase a/b hammerhead" evidence="1">
    <location>
        <begin position="201"/>
        <end position="288"/>
    </location>
</feature>
<comment type="caution">
    <text evidence="2">The sequence shown here is derived from an EMBL/GenBank/DDBJ whole genome shotgun (WGS) entry which is preliminary data.</text>
</comment>
<dbReference type="Gene3D" id="3.30.365.10">
    <property type="entry name" value="Aldehyde oxidase/xanthine dehydrogenase, molybdopterin binding domain"/>
    <property type="match status" value="4"/>
</dbReference>
<sequence length="729" mass="77392">MDDFQPSRRLFLVSGVAAGGGLLIGFGASRTEAQAAAAQMTDYVAVAPDGTVTIRAKNPEVGQGVKTMLPMLIAEEMDADWTKVRIESAPVNESVYGNQTAGGSTTTPTNYDPMRRVGAVVRSMFVQAAAEQLKVNGAALTTAKGVVTHKASGKTLAYGQLAAAAAKITPPDPKVMVLKDPSEFTIIGKTQAGYDSPKIVEGKPIFGIDTVVPGMKYAVLAKPPVYGAKFRSANLDAIKNLPGVTHVFTLSGSGDFKGLQDGVAIVADKWWYAKSARDQLEVVWDETLGAPHDTATYAAQAEALLKGSGETIRSKGDVKAALAGAAKTVEAVYDTPFIAHVALEPQNCTAKVAGDTVEIWAPTQAPGSGRKLVAKALGIAEDKITVHMVRGGGGFGRRLENDYMVEAAAIAQKAGVPVKLLWTREDDVAYDFFRPGNSHRLQAGLDTDGKLIAYRAHGVTYGRGGKPTQGAGIIPHDFPQQVAPNFGLEQSLIETLIPTGYLRAPSSNALGFVHECFLDEVAHAAGKDPFDFRLELIAARQALPPETPNGRAPGYNFNRIKAVLDDLKVRSGWGKTELPKGVGMGMATYFSHRGYFAEVAKVKVDSDGNWRVLKVWAVGDVGSVIINPSGARNQVEGSVMDGIGEMLHEITFEKGRAVQTNFHEIPMIRMSAAPQVEVHFILSDNPPTGLGEPALPPVIPAVCNAIFAATGIRIRKLPLLPETLVAAKA</sequence>
<dbReference type="InterPro" id="IPR008274">
    <property type="entry name" value="AldOxase/xan_DH_MoCoBD1"/>
</dbReference>
<proteinExistence type="predicted"/>
<reference evidence="2 3" key="1">
    <citation type="submission" date="2023-01" db="EMBL/GenBank/DDBJ databases">
        <title>Novel species of the genus Asticcacaulis isolated from rivers.</title>
        <authorList>
            <person name="Lu H."/>
        </authorList>
    </citation>
    <scope>NUCLEOTIDE SEQUENCE [LARGE SCALE GENOMIC DNA]</scope>
    <source>
        <strain evidence="2 3">BYS171W</strain>
    </source>
</reference>
<dbReference type="InterPro" id="IPR037165">
    <property type="entry name" value="AldOxase/xan_DH_Mopterin-bd_sf"/>
</dbReference>
<dbReference type="Gene3D" id="3.90.1170.50">
    <property type="entry name" value="Aldehyde oxidase/xanthine dehydrogenase, a/b hammerhead"/>
    <property type="match status" value="1"/>
</dbReference>
<accession>A0ABT5HXR6</accession>
<dbReference type="PANTHER" id="PTHR47495:SF3">
    <property type="entry name" value="BLR6219 PROTEIN"/>
    <property type="match status" value="1"/>
</dbReference>
<dbReference type="PANTHER" id="PTHR47495">
    <property type="entry name" value="ALDEHYDE DEHYDROGENASE"/>
    <property type="match status" value="1"/>
</dbReference>
<organism evidence="2 3">
    <name type="scientific">Asticcacaulis aquaticus</name>
    <dbReference type="NCBI Taxonomy" id="2984212"/>
    <lineage>
        <taxon>Bacteria</taxon>
        <taxon>Pseudomonadati</taxon>
        <taxon>Pseudomonadota</taxon>
        <taxon>Alphaproteobacteria</taxon>
        <taxon>Caulobacterales</taxon>
        <taxon>Caulobacteraceae</taxon>
        <taxon>Asticcacaulis</taxon>
    </lineage>
</organism>
<dbReference type="PROSITE" id="PS51318">
    <property type="entry name" value="TAT"/>
    <property type="match status" value="1"/>
</dbReference>
<dbReference type="PIRSF" id="PIRSF036389">
    <property type="entry name" value="IOR_B"/>
    <property type="match status" value="1"/>
</dbReference>